<gene>
    <name evidence="3" type="ORF">J2T09_005341</name>
</gene>
<dbReference type="InterPro" id="IPR007065">
    <property type="entry name" value="HPP"/>
</dbReference>
<feature type="transmembrane region" description="Helical" evidence="1">
    <location>
        <begin position="150"/>
        <end position="168"/>
    </location>
</feature>
<comment type="caution">
    <text evidence="3">The sequence shown here is derived from an EMBL/GenBank/DDBJ whole genome shotgun (WGS) entry which is preliminary data.</text>
</comment>
<feature type="domain" description="HPP transmembrane region" evidence="2">
    <location>
        <begin position="18"/>
        <end position="173"/>
    </location>
</feature>
<name>A0ABT9Q1G2_9HYPH</name>
<dbReference type="RefSeq" id="WP_373458661.1">
    <property type="nucleotide sequence ID" value="NZ_JAUSRF010000029.1"/>
</dbReference>
<keyword evidence="4" id="KW-1185">Reference proteome</keyword>
<evidence type="ECO:0000313" key="3">
    <source>
        <dbReference type="EMBL" id="MDP9840554.1"/>
    </source>
</evidence>
<dbReference type="Proteomes" id="UP001241472">
    <property type="component" value="Unassembled WGS sequence"/>
</dbReference>
<dbReference type="PANTHER" id="PTHR33741">
    <property type="entry name" value="TRANSMEMBRANE PROTEIN DDB_G0269096-RELATED"/>
    <property type="match status" value="1"/>
</dbReference>
<feature type="transmembrane region" description="Helical" evidence="1">
    <location>
        <begin position="26"/>
        <end position="45"/>
    </location>
</feature>
<feature type="transmembrane region" description="Helical" evidence="1">
    <location>
        <begin position="91"/>
        <end position="114"/>
    </location>
</feature>
<reference evidence="3 4" key="1">
    <citation type="submission" date="2023-07" db="EMBL/GenBank/DDBJ databases">
        <title>Sorghum-associated microbial communities from plants grown in Nebraska, USA.</title>
        <authorList>
            <person name="Schachtman D."/>
        </authorList>
    </citation>
    <scope>NUCLEOTIDE SEQUENCE [LARGE SCALE GENOMIC DNA]</scope>
    <source>
        <strain evidence="3 4">DS1307</strain>
    </source>
</reference>
<keyword evidence="1" id="KW-1133">Transmembrane helix</keyword>
<dbReference type="EMBL" id="JAUSRF010000029">
    <property type="protein sequence ID" value="MDP9840554.1"/>
    <property type="molecule type" value="Genomic_DNA"/>
</dbReference>
<proteinExistence type="predicted"/>
<evidence type="ECO:0000313" key="4">
    <source>
        <dbReference type="Proteomes" id="UP001241472"/>
    </source>
</evidence>
<keyword evidence="1" id="KW-0812">Transmembrane</keyword>
<evidence type="ECO:0000256" key="1">
    <source>
        <dbReference type="SAM" id="Phobius"/>
    </source>
</evidence>
<dbReference type="PANTHER" id="PTHR33741:SF5">
    <property type="entry name" value="TRANSMEMBRANE PROTEIN DDB_G0269096-RELATED"/>
    <property type="match status" value="1"/>
</dbReference>
<accession>A0ABT9Q1G2</accession>
<evidence type="ECO:0000259" key="2">
    <source>
        <dbReference type="Pfam" id="PF04982"/>
    </source>
</evidence>
<feature type="transmembrane region" description="Helical" evidence="1">
    <location>
        <begin position="126"/>
        <end position="144"/>
    </location>
</feature>
<keyword evidence="1" id="KW-0472">Membrane</keyword>
<dbReference type="Pfam" id="PF04982">
    <property type="entry name" value="TM_HPP"/>
    <property type="match status" value="1"/>
</dbReference>
<sequence length="236" mass="24335">MPPRKIASVIFSPILAGASLRERLIAGLGALIGIALTGVLAGLMIGHGVSPLLVAPMGASAVLVFAVPASPLAQPWSVIGGNTLSAAVGLLVAHFVAEPILATGIAVSLAILVMSITRCLHPPGGAAALMAVLGGGAVDAWGPLFPVMPVLLNAVVLTLAGVIFHRICGRSYPHRPAPTVTAPNVPVPPAIPNFEEEDVDAALAHLDETFDIDREDLIRLMRQVEAEHIARRTAIK</sequence>
<organism evidence="3 4">
    <name type="scientific">Neorhizobium huautlense</name>
    <dbReference type="NCBI Taxonomy" id="67774"/>
    <lineage>
        <taxon>Bacteria</taxon>
        <taxon>Pseudomonadati</taxon>
        <taxon>Pseudomonadota</taxon>
        <taxon>Alphaproteobacteria</taxon>
        <taxon>Hyphomicrobiales</taxon>
        <taxon>Rhizobiaceae</taxon>
        <taxon>Rhizobium/Agrobacterium group</taxon>
        <taxon>Neorhizobium</taxon>
    </lineage>
</organism>
<protein>
    <submittedName>
        <fullName evidence="3">CBS-domain-containing membrane protein</fullName>
    </submittedName>
</protein>
<dbReference type="InterPro" id="IPR058581">
    <property type="entry name" value="TM_HPP"/>
</dbReference>